<evidence type="ECO:0000313" key="1">
    <source>
        <dbReference type="EMBL" id="CUO23677.1"/>
    </source>
</evidence>
<protein>
    <submittedName>
        <fullName evidence="1">Uncharacterized protein</fullName>
    </submittedName>
</protein>
<evidence type="ECO:0000313" key="2">
    <source>
        <dbReference type="Proteomes" id="UP000095488"/>
    </source>
</evidence>
<dbReference type="EMBL" id="CYZR01000012">
    <property type="protein sequence ID" value="CUO23677.1"/>
    <property type="molecule type" value="Genomic_DNA"/>
</dbReference>
<accession>A0ABP2AWE1</accession>
<proteinExistence type="predicted"/>
<comment type="caution">
    <text evidence="1">The sequence shown here is derived from an EMBL/GenBank/DDBJ whole genome shotgun (WGS) entry which is preliminary data.</text>
</comment>
<organism evidence="1 2">
    <name type="scientific">Sarcina ventriculi</name>
    <name type="common">Clostridium ventriculi</name>
    <dbReference type="NCBI Taxonomy" id="1267"/>
    <lineage>
        <taxon>Bacteria</taxon>
        <taxon>Bacillati</taxon>
        <taxon>Bacillota</taxon>
        <taxon>Clostridia</taxon>
        <taxon>Eubacteriales</taxon>
        <taxon>Clostridiaceae</taxon>
        <taxon>Sarcina</taxon>
    </lineage>
</organism>
<dbReference type="RefSeq" id="WP_055260247.1">
    <property type="nucleotide sequence ID" value="NZ_CABIXL010000012.1"/>
</dbReference>
<name>A0ABP2AWE1_SARVE</name>
<sequence length="90" mass="10759">MKQQELIKKLEKELFNRDILKSNGISEKDIKMLFTMEKMIKANHKFLYLFIALFSDKFTDIQIKKALLSRNDSENKLKDIEMLVKTIYDL</sequence>
<gene>
    <name evidence="1" type="ORF">ERS852473_02271</name>
</gene>
<keyword evidence="2" id="KW-1185">Reference proteome</keyword>
<dbReference type="Proteomes" id="UP000095488">
    <property type="component" value="Unassembled WGS sequence"/>
</dbReference>
<reference evidence="1 2" key="1">
    <citation type="submission" date="2015-09" db="EMBL/GenBank/DDBJ databases">
        <authorList>
            <consortium name="Pathogen Informatics"/>
            <person name="Wu L."/>
            <person name="Ma J."/>
        </authorList>
    </citation>
    <scope>NUCLEOTIDE SEQUENCE [LARGE SCALE GENOMIC DNA]</scope>
    <source>
        <strain evidence="1 2">2789STDY5834858</strain>
    </source>
</reference>